<keyword evidence="2" id="KW-1185">Reference proteome</keyword>
<dbReference type="EMBL" id="BLJN01000001">
    <property type="protein sequence ID" value="GFE79173.1"/>
    <property type="molecule type" value="Genomic_DNA"/>
</dbReference>
<protein>
    <submittedName>
        <fullName evidence="1">Uncharacterized protein</fullName>
    </submittedName>
</protein>
<dbReference type="AlphaFoldDB" id="A0A829Y808"/>
<sequence>MTEKSYVSMERRICIVCGTEYDTNALLIDKHLRASLDRYTITGWGLCSKDEQLFNAGFVALVEIDPAKSGSPPDGASVKPEQVYRTGALAHLRRDIAAKVFNVPIRQGLPCVFVEPGMIRKLQAATHASTDRADAT</sequence>
<dbReference type="Proteomes" id="UP000445000">
    <property type="component" value="Unassembled WGS sequence"/>
</dbReference>
<name>A0A829Y808_9GAMM</name>
<gene>
    <name evidence="1" type="ORF">GCM10011487_11730</name>
</gene>
<organism evidence="1 2">
    <name type="scientific">Steroidobacter agaridevorans</name>
    <dbReference type="NCBI Taxonomy" id="2695856"/>
    <lineage>
        <taxon>Bacteria</taxon>
        <taxon>Pseudomonadati</taxon>
        <taxon>Pseudomonadota</taxon>
        <taxon>Gammaproteobacteria</taxon>
        <taxon>Steroidobacterales</taxon>
        <taxon>Steroidobacteraceae</taxon>
        <taxon>Steroidobacter</taxon>
    </lineage>
</organism>
<evidence type="ECO:0000313" key="1">
    <source>
        <dbReference type="EMBL" id="GFE79173.1"/>
    </source>
</evidence>
<reference evidence="2" key="1">
    <citation type="submission" date="2020-01" db="EMBL/GenBank/DDBJ databases">
        <title>'Steroidobacter agaridevorans' sp. nov., agar-degrading bacteria isolated from rhizosphere soils.</title>
        <authorList>
            <person name="Ikenaga M."/>
            <person name="Kataoka M."/>
            <person name="Murouchi A."/>
            <person name="Katsuragi S."/>
            <person name="Sakai M."/>
        </authorList>
    </citation>
    <scope>NUCLEOTIDE SEQUENCE [LARGE SCALE GENOMIC DNA]</scope>
    <source>
        <strain evidence="2">YU21-B</strain>
    </source>
</reference>
<comment type="caution">
    <text evidence="1">The sequence shown here is derived from an EMBL/GenBank/DDBJ whole genome shotgun (WGS) entry which is preliminary data.</text>
</comment>
<accession>A0A829Y808</accession>
<dbReference type="RefSeq" id="WP_161810934.1">
    <property type="nucleotide sequence ID" value="NZ_BLJN01000001.1"/>
</dbReference>
<evidence type="ECO:0000313" key="2">
    <source>
        <dbReference type="Proteomes" id="UP000445000"/>
    </source>
</evidence>
<proteinExistence type="predicted"/>